<sequence>MLHDSQPLSLDTTPTSADPIRVCIIGPQSGQRRWTNRLSQLHIRVAAAVAPPLAHHDTSPTPVASSPLRDMEQQTTSYEELDGGFCAYYCGTASLVPLLAVASISLVNNRGPFPDLPLAICFSEGQPDSIVQDIENMVRSFIEKALINREWREYNLIMSKLWSAQPGGFARFAGSSQMVPPMRTEDGSSQFLPGHAAFSGVPQVNMPMFPTGMNDQWHGAFTYNTRMYTADQMMGYAGSTQSYREPCVATVGGRQRHNMR</sequence>
<organism evidence="2">
    <name type="scientific">Oryza glumipatula</name>
    <dbReference type="NCBI Taxonomy" id="40148"/>
    <lineage>
        <taxon>Eukaryota</taxon>
        <taxon>Viridiplantae</taxon>
        <taxon>Streptophyta</taxon>
        <taxon>Embryophyta</taxon>
        <taxon>Tracheophyta</taxon>
        <taxon>Spermatophyta</taxon>
        <taxon>Magnoliopsida</taxon>
        <taxon>Liliopsida</taxon>
        <taxon>Poales</taxon>
        <taxon>Poaceae</taxon>
        <taxon>BOP clade</taxon>
        <taxon>Oryzoideae</taxon>
        <taxon>Oryzeae</taxon>
        <taxon>Oryzinae</taxon>
        <taxon>Oryza</taxon>
    </lineage>
</organism>
<reference evidence="2" key="3">
    <citation type="submission" date="2018-05" db="EMBL/GenBank/DDBJ databases">
        <title>OgluRS3 (Oryza glumaepatula Reference Sequence Version 3).</title>
        <authorList>
            <person name="Zhang J."/>
            <person name="Kudrna D."/>
            <person name="Lee S."/>
            <person name="Talag J."/>
            <person name="Welchert J."/>
            <person name="Wing R.A."/>
        </authorList>
    </citation>
    <scope>NUCLEOTIDE SEQUENCE [LARGE SCALE GENOMIC DNA]</scope>
</reference>
<name>A0A0D9YC44_9ORYZ</name>
<evidence type="ECO:0000313" key="3">
    <source>
        <dbReference type="Proteomes" id="UP000026961"/>
    </source>
</evidence>
<reference evidence="2" key="2">
    <citation type="submission" date="2015-04" db="UniProtKB">
        <authorList>
            <consortium name="EnsemblPlants"/>
        </authorList>
    </citation>
    <scope>IDENTIFICATION</scope>
</reference>
<proteinExistence type="predicted"/>
<keyword evidence="3" id="KW-1185">Reference proteome</keyword>
<dbReference type="Proteomes" id="UP000026961">
    <property type="component" value="Chromosome 1"/>
</dbReference>
<evidence type="ECO:0000256" key="1">
    <source>
        <dbReference type="SAM" id="MobiDB-lite"/>
    </source>
</evidence>
<dbReference type="AlphaFoldDB" id="A0A0D9YC44"/>
<dbReference type="Gramene" id="OGLUM01G27580.3">
    <property type="protein sequence ID" value="OGLUM01G27580.3"/>
    <property type="gene ID" value="OGLUM01G27580"/>
</dbReference>
<dbReference type="EnsemblPlants" id="OGLUM01G27580.3">
    <property type="protein sequence ID" value="OGLUM01G27580.3"/>
    <property type="gene ID" value="OGLUM01G27580"/>
</dbReference>
<protein>
    <submittedName>
        <fullName evidence="2">Uncharacterized protein</fullName>
    </submittedName>
</protein>
<feature type="region of interest" description="Disordered" evidence="1">
    <location>
        <begin position="53"/>
        <end position="73"/>
    </location>
</feature>
<accession>A0A0D9YC44</accession>
<evidence type="ECO:0000313" key="2">
    <source>
        <dbReference type="EnsemblPlants" id="OGLUM01G27580.3"/>
    </source>
</evidence>
<reference evidence="2" key="1">
    <citation type="submission" date="2013-08" db="EMBL/GenBank/DDBJ databases">
        <title>Oryza genome evolution.</title>
        <authorList>
            <person name="Wing R.A."/>
            <person name="Panaud O."/>
            <person name="Oliveira A.C."/>
        </authorList>
    </citation>
    <scope>NUCLEOTIDE SEQUENCE</scope>
</reference>